<accession>A0A7X0F5Q3</accession>
<name>A0A7X0F5Q3_9HYPH</name>
<keyword evidence="6" id="KW-1003">Cell membrane</keyword>
<dbReference type="AlphaFoldDB" id="A0A7X0F5Q3"/>
<protein>
    <recommendedName>
        <fullName evidence="6">SURF1-like protein</fullName>
    </recommendedName>
</protein>
<feature type="transmembrane region" description="Helical" evidence="6">
    <location>
        <begin position="177"/>
        <end position="197"/>
    </location>
</feature>
<sequence length="251" mass="27520">MIEQNTLPAPARRSGRVLMLVLGTIAFALLIGLGSWQVERLNWKEGLIAQINERTQMQPLRLAEMEVKYRATGDVDYWPVTLSGTFEHAGERHFLATWEGQSGFYVYTPLKLDDGRFVMVNRGFVPYDFKDAAKRPVGQVTGPVSITGLARNPLAGKPGSLVPDNDLAKNVFYWKDLGVMAATAGLPADAAVVPFFVDADKTPNPGGLPVGGVTMVDMPNNHLQYAVTWYGLAAALLGVMGFWLLRRPESK</sequence>
<dbReference type="Proteomes" id="UP000536262">
    <property type="component" value="Unassembled WGS sequence"/>
</dbReference>
<reference evidence="7 8" key="1">
    <citation type="submission" date="2020-08" db="EMBL/GenBank/DDBJ databases">
        <title>Genomic Encyclopedia of Type Strains, Phase IV (KMG-IV): sequencing the most valuable type-strain genomes for metagenomic binning, comparative biology and taxonomic classification.</title>
        <authorList>
            <person name="Goeker M."/>
        </authorList>
    </citation>
    <scope>NUCLEOTIDE SEQUENCE [LARGE SCALE GENOMIC DNA]</scope>
    <source>
        <strain evidence="7 8">DSM 7051</strain>
    </source>
</reference>
<feature type="transmembrane region" description="Helical" evidence="6">
    <location>
        <begin position="227"/>
        <end position="245"/>
    </location>
</feature>
<dbReference type="EMBL" id="JACHOU010000002">
    <property type="protein sequence ID" value="MBB6353602.1"/>
    <property type="molecule type" value="Genomic_DNA"/>
</dbReference>
<dbReference type="Pfam" id="PF02104">
    <property type="entry name" value="SURF1"/>
    <property type="match status" value="1"/>
</dbReference>
<comment type="similarity">
    <text evidence="2 6">Belongs to the SURF1 family.</text>
</comment>
<keyword evidence="8" id="KW-1185">Reference proteome</keyword>
<keyword evidence="3 6" id="KW-0812">Transmembrane</keyword>
<organism evidence="7 8">
    <name type="scientific">Aminobacter aganoensis</name>
    <dbReference type="NCBI Taxonomy" id="83264"/>
    <lineage>
        <taxon>Bacteria</taxon>
        <taxon>Pseudomonadati</taxon>
        <taxon>Pseudomonadota</taxon>
        <taxon>Alphaproteobacteria</taxon>
        <taxon>Hyphomicrobiales</taxon>
        <taxon>Phyllobacteriaceae</taxon>
        <taxon>Aminobacter</taxon>
    </lineage>
</organism>
<proteinExistence type="inferred from homology"/>
<evidence type="ECO:0000313" key="7">
    <source>
        <dbReference type="EMBL" id="MBB6353602.1"/>
    </source>
</evidence>
<evidence type="ECO:0000256" key="5">
    <source>
        <dbReference type="ARBA" id="ARBA00023136"/>
    </source>
</evidence>
<feature type="transmembrane region" description="Helical" evidence="6">
    <location>
        <begin position="17"/>
        <end position="36"/>
    </location>
</feature>
<keyword evidence="5 6" id="KW-0472">Membrane</keyword>
<comment type="subcellular location">
    <subcellularLocation>
        <location evidence="6">Cell membrane</location>
        <topology evidence="6">Multi-pass membrane protein</topology>
    </subcellularLocation>
    <subcellularLocation>
        <location evidence="1">Membrane</location>
    </subcellularLocation>
</comment>
<evidence type="ECO:0000313" key="8">
    <source>
        <dbReference type="Proteomes" id="UP000536262"/>
    </source>
</evidence>
<keyword evidence="4 6" id="KW-1133">Transmembrane helix</keyword>
<dbReference type="InterPro" id="IPR045214">
    <property type="entry name" value="Surf1/Surf4"/>
</dbReference>
<evidence type="ECO:0000256" key="3">
    <source>
        <dbReference type="ARBA" id="ARBA00022692"/>
    </source>
</evidence>
<dbReference type="PANTHER" id="PTHR23427:SF2">
    <property type="entry name" value="SURFEIT LOCUS PROTEIN 1"/>
    <property type="match status" value="1"/>
</dbReference>
<evidence type="ECO:0000256" key="2">
    <source>
        <dbReference type="ARBA" id="ARBA00007165"/>
    </source>
</evidence>
<evidence type="ECO:0000256" key="6">
    <source>
        <dbReference type="RuleBase" id="RU363076"/>
    </source>
</evidence>
<dbReference type="PROSITE" id="PS50895">
    <property type="entry name" value="SURF1"/>
    <property type="match status" value="1"/>
</dbReference>
<dbReference type="GO" id="GO:0005886">
    <property type="term" value="C:plasma membrane"/>
    <property type="evidence" value="ECO:0007669"/>
    <property type="project" value="UniProtKB-SubCell"/>
</dbReference>
<comment type="caution">
    <text evidence="7">The sequence shown here is derived from an EMBL/GenBank/DDBJ whole genome shotgun (WGS) entry which is preliminary data.</text>
</comment>
<dbReference type="RefSeq" id="WP_184698724.1">
    <property type="nucleotide sequence ID" value="NZ_BAABEG010000001.1"/>
</dbReference>
<dbReference type="PANTHER" id="PTHR23427">
    <property type="entry name" value="SURFEIT LOCUS PROTEIN"/>
    <property type="match status" value="1"/>
</dbReference>
<dbReference type="CDD" id="cd06662">
    <property type="entry name" value="SURF1"/>
    <property type="match status" value="1"/>
</dbReference>
<gene>
    <name evidence="7" type="ORF">GGR00_001370</name>
</gene>
<evidence type="ECO:0000256" key="1">
    <source>
        <dbReference type="ARBA" id="ARBA00004370"/>
    </source>
</evidence>
<dbReference type="InterPro" id="IPR002994">
    <property type="entry name" value="Surf1/Shy1"/>
</dbReference>
<evidence type="ECO:0000256" key="4">
    <source>
        <dbReference type="ARBA" id="ARBA00022989"/>
    </source>
</evidence>